<accession>A0A0F9VDS7</accession>
<keyword evidence="1" id="KW-0175">Coiled coil</keyword>
<dbReference type="EMBL" id="LAZR01000054">
    <property type="protein sequence ID" value="KKN97907.1"/>
    <property type="molecule type" value="Genomic_DNA"/>
</dbReference>
<dbReference type="InterPro" id="IPR025048">
    <property type="entry name" value="DUF3987"/>
</dbReference>
<evidence type="ECO:0000256" key="1">
    <source>
        <dbReference type="SAM" id="Coils"/>
    </source>
</evidence>
<dbReference type="AlphaFoldDB" id="A0A0F9VDS7"/>
<proteinExistence type="predicted"/>
<organism evidence="2">
    <name type="scientific">marine sediment metagenome</name>
    <dbReference type="NCBI Taxonomy" id="412755"/>
    <lineage>
        <taxon>unclassified sequences</taxon>
        <taxon>metagenomes</taxon>
        <taxon>ecological metagenomes</taxon>
    </lineage>
</organism>
<evidence type="ECO:0000313" key="2">
    <source>
        <dbReference type="EMBL" id="KKN97907.1"/>
    </source>
</evidence>
<reference evidence="2" key="1">
    <citation type="journal article" date="2015" name="Nature">
        <title>Complex archaea that bridge the gap between prokaryotes and eukaryotes.</title>
        <authorList>
            <person name="Spang A."/>
            <person name="Saw J.H."/>
            <person name="Jorgensen S.L."/>
            <person name="Zaremba-Niedzwiedzka K."/>
            <person name="Martijn J."/>
            <person name="Lind A.E."/>
            <person name="van Eijk R."/>
            <person name="Schleper C."/>
            <person name="Guy L."/>
            <person name="Ettema T.J."/>
        </authorList>
    </citation>
    <scope>NUCLEOTIDE SEQUENCE</scope>
</reference>
<protein>
    <recommendedName>
        <fullName evidence="3">DUF3987 domain-containing protein</fullName>
    </recommendedName>
</protein>
<name>A0A0F9VDS7_9ZZZZ</name>
<sequence>MSKLLIPPPRYPMPLPLLPETEQATPYPVEALGQLLGDAVKTIASIVKVPEAMAAQSVLGAAAMAAQAHGNVIRSGQGIPLSLFMLTVAESGDRKSSADGLALKAHRQHQRELLEQYKTQRKEYRDADDAYQKARARILDKAKASPEAATVELAGLDEPTAPPSPFVLAEEPTLEGLHKSLLRGHPSQGLFSDEGGQFFGGHASRPENMLKSVAGLSKLWDGSPISRIRAADGESDARHGCRLSAHLMIQPIVAADVLSNPVMQGQGFLARFLIAWPTSLAGTRMYQDSDPHADPRLVRYWQRMTTMLTLEPIKDDLGELAPPLLRLDERSMSAWIKQHDSIEKQLGQGGDMEDIKPTAAKAAENLLRIAGVFAVVDHRDRIEADLIERAAVLVRWYLNEALRLTQPVKVEPQLRDADRLAKWLIAKQWKSFDGRRLQREGPSYVRKAASRRDALLRVLVEHRWLTTSDGKLFNLNPVTLATTATTVTSQTGSGPMICDPAATSCDDLQRHRSPSQPVAILSHALRPQDSQLVADVANVATNPKFRGEI</sequence>
<feature type="coiled-coil region" evidence="1">
    <location>
        <begin position="107"/>
        <end position="137"/>
    </location>
</feature>
<comment type="caution">
    <text evidence="2">The sequence shown here is derived from an EMBL/GenBank/DDBJ whole genome shotgun (WGS) entry which is preliminary data.</text>
</comment>
<evidence type="ECO:0008006" key="3">
    <source>
        <dbReference type="Google" id="ProtNLM"/>
    </source>
</evidence>
<dbReference type="Pfam" id="PF13148">
    <property type="entry name" value="DUF3987"/>
    <property type="match status" value="1"/>
</dbReference>
<gene>
    <name evidence="2" type="ORF">LCGC14_0151030</name>
</gene>